<accession>A0A7V7GW68</accession>
<sequence>MLKTLSKASRAPLLVVGVGCAGLLISDVSNAQVSMEYGADLRYRYEWFDIDETSKASTIRLGLKAKANVGDYFSGFAEFEAVEQFNDGYNVPTVPDQNKPGYPVIADPSGSEMNQAYVQYADPAGLLQMRAGRQEIMLNNGRFISTSGLRQNHQSFNGFTLTTVPVAGLKLEYGYLNRALRVLGERASNGRADMDSHFYNLGYQIDNLGTLKTYGVLLDYDSEPTNSVDTYGVRFEGGSPMAGWQLLSTLEYAIQRDAGHNPNHVDAEYQLLELGFQVSDIAYRAGYNLLSGESLTNKFITPLSHSFNSLTELFLVNPSVGDNHGLEVFSVNAAGKVPGVDALTFLTVLYDYNADTGDAHYGNGLDLMLEYKGLSKTTISWRLGRYWADELNDDATRTSLYLAYSF</sequence>
<feature type="domain" description="Alginate export" evidence="1">
    <location>
        <begin position="36"/>
        <end position="164"/>
    </location>
</feature>
<dbReference type="Gene3D" id="2.40.160.10">
    <property type="entry name" value="Porin"/>
    <property type="match status" value="1"/>
</dbReference>
<dbReference type="AlphaFoldDB" id="A0A7V7GW68"/>
<name>A0A7V7GW68_9GAMM</name>
<organism evidence="2 3">
    <name type="scientific">Halopseudomonas laoshanensis</name>
    <dbReference type="NCBI Taxonomy" id="2268758"/>
    <lineage>
        <taxon>Bacteria</taxon>
        <taxon>Pseudomonadati</taxon>
        <taxon>Pseudomonadota</taxon>
        <taxon>Gammaproteobacteria</taxon>
        <taxon>Pseudomonadales</taxon>
        <taxon>Pseudomonadaceae</taxon>
        <taxon>Halopseudomonas</taxon>
    </lineage>
</organism>
<dbReference type="Proteomes" id="UP000463138">
    <property type="component" value="Unassembled WGS sequence"/>
</dbReference>
<protein>
    <recommendedName>
        <fullName evidence="1">Alginate export domain-containing protein</fullName>
    </recommendedName>
</protein>
<evidence type="ECO:0000313" key="3">
    <source>
        <dbReference type="Proteomes" id="UP000463138"/>
    </source>
</evidence>
<dbReference type="EMBL" id="QOVF01000001">
    <property type="protein sequence ID" value="KAA0696513.1"/>
    <property type="molecule type" value="Genomic_DNA"/>
</dbReference>
<comment type="caution">
    <text evidence="2">The sequence shown here is derived from an EMBL/GenBank/DDBJ whole genome shotgun (WGS) entry which is preliminary data.</text>
</comment>
<dbReference type="Pfam" id="PF13372">
    <property type="entry name" value="Alginate_exp"/>
    <property type="match status" value="1"/>
</dbReference>
<dbReference type="InterPro" id="IPR025388">
    <property type="entry name" value="Alginate_export_dom"/>
</dbReference>
<dbReference type="InterPro" id="IPR023614">
    <property type="entry name" value="Porin_dom_sf"/>
</dbReference>
<keyword evidence="3" id="KW-1185">Reference proteome</keyword>
<evidence type="ECO:0000259" key="1">
    <source>
        <dbReference type="Pfam" id="PF13372"/>
    </source>
</evidence>
<dbReference type="OrthoDB" id="9767539at2"/>
<dbReference type="RefSeq" id="WP_149331469.1">
    <property type="nucleotide sequence ID" value="NZ_QOVF01000001.1"/>
</dbReference>
<proteinExistence type="predicted"/>
<evidence type="ECO:0000313" key="2">
    <source>
        <dbReference type="EMBL" id="KAA0696513.1"/>
    </source>
</evidence>
<reference evidence="2 3" key="1">
    <citation type="submission" date="2018-07" db="EMBL/GenBank/DDBJ databases">
        <title>Pseudomonas laoshanensis sp. nov., isolated from soil.</title>
        <authorList>
            <person name="Sun J."/>
            <person name="Yu L."/>
            <person name="Wang M."/>
            <person name="Zhang C."/>
        </authorList>
    </citation>
    <scope>NUCLEOTIDE SEQUENCE [LARGE SCALE GENOMIC DNA]</scope>
    <source>
        <strain evidence="2 3">Y22</strain>
    </source>
</reference>
<gene>
    <name evidence="2" type="ORF">DT594_04020</name>
</gene>